<comment type="caution">
    <text evidence="2">The sequence shown here is derived from an EMBL/GenBank/DDBJ whole genome shotgun (WGS) entry which is preliminary data.</text>
</comment>
<proteinExistence type="predicted"/>
<keyword evidence="3" id="KW-1185">Reference proteome</keyword>
<dbReference type="Pfam" id="PF00903">
    <property type="entry name" value="Glyoxalase"/>
    <property type="match status" value="1"/>
</dbReference>
<dbReference type="InterPro" id="IPR029068">
    <property type="entry name" value="Glyas_Bleomycin-R_OHBP_Dase"/>
</dbReference>
<dbReference type="PROSITE" id="PS51819">
    <property type="entry name" value="VOC"/>
    <property type="match status" value="1"/>
</dbReference>
<dbReference type="InterPro" id="IPR037523">
    <property type="entry name" value="VOC_core"/>
</dbReference>
<evidence type="ECO:0000313" key="3">
    <source>
        <dbReference type="Proteomes" id="UP000245137"/>
    </source>
</evidence>
<dbReference type="Proteomes" id="UP000245137">
    <property type="component" value="Unassembled WGS sequence"/>
</dbReference>
<gene>
    <name evidence="2" type="ORF">C5689_16745</name>
</gene>
<dbReference type="Gene3D" id="3.10.180.10">
    <property type="entry name" value="2,3-Dihydroxybiphenyl 1,2-Dioxygenase, domain 1"/>
    <property type="match status" value="1"/>
</dbReference>
<sequence>MTVTLNHTIVPAHEKGSAADWFARVLGLEYEPSSDGHFAPVHVNAALTFLFSDDETFPASHYAFHVSDAEFDAILERVRASGRPYGSAPWSRDDKKLNDWNGGRGVYFETPDGHLLELMTAPQ</sequence>
<dbReference type="AlphaFoldDB" id="A0A2U1SM72"/>
<accession>A0A2U1SM72</accession>
<reference evidence="2 3" key="1">
    <citation type="journal article" date="2018" name="Appl. Microbiol. Biotechnol.">
        <title>Co-cultivation of the strictly anaerobic methanogen Methanosarcina barkeri with aerobic methanotrophs in an oxygen-limited membrane bioreactor.</title>
        <authorList>
            <person name="In 't Zandt M.H."/>
            <person name="van den Bosch T.J.M."/>
            <person name="Rijkers R."/>
            <person name="van Kessel M.A.H.J."/>
            <person name="Jetten M.S.M."/>
            <person name="Welte C.U."/>
        </authorList>
    </citation>
    <scope>NUCLEOTIDE SEQUENCE [LARGE SCALE GENOMIC DNA]</scope>
    <source>
        <strain evidence="2 3">DSM 17706</strain>
    </source>
</reference>
<evidence type="ECO:0000259" key="1">
    <source>
        <dbReference type="PROSITE" id="PS51819"/>
    </source>
</evidence>
<evidence type="ECO:0000313" key="2">
    <source>
        <dbReference type="EMBL" id="PWB92718.1"/>
    </source>
</evidence>
<dbReference type="InterPro" id="IPR004360">
    <property type="entry name" value="Glyas_Fos-R_dOase_dom"/>
</dbReference>
<dbReference type="EMBL" id="PUIV01000038">
    <property type="protein sequence ID" value="PWB92718.1"/>
    <property type="molecule type" value="Genomic_DNA"/>
</dbReference>
<dbReference type="OrthoDB" id="9798430at2"/>
<dbReference type="CDD" id="cd08351">
    <property type="entry name" value="ChaP_like"/>
    <property type="match status" value="1"/>
</dbReference>
<feature type="domain" description="VOC" evidence="1">
    <location>
        <begin position="4"/>
        <end position="121"/>
    </location>
</feature>
<organism evidence="2 3">
    <name type="scientific">Methylosinus sporium</name>
    <dbReference type="NCBI Taxonomy" id="428"/>
    <lineage>
        <taxon>Bacteria</taxon>
        <taxon>Pseudomonadati</taxon>
        <taxon>Pseudomonadota</taxon>
        <taxon>Alphaproteobacteria</taxon>
        <taxon>Hyphomicrobiales</taxon>
        <taxon>Methylocystaceae</taxon>
        <taxon>Methylosinus</taxon>
    </lineage>
</organism>
<dbReference type="SUPFAM" id="SSF54593">
    <property type="entry name" value="Glyoxalase/Bleomycin resistance protein/Dihydroxybiphenyl dioxygenase"/>
    <property type="match status" value="1"/>
</dbReference>
<protein>
    <submittedName>
        <fullName evidence="2">VOC family protein</fullName>
    </submittedName>
</protein>
<name>A0A2U1SM72_METSR</name>
<dbReference type="RefSeq" id="WP_108918385.1">
    <property type="nucleotide sequence ID" value="NZ_BGJY01000022.1"/>
</dbReference>